<evidence type="ECO:0000313" key="1">
    <source>
        <dbReference type="EMBL" id="VVP73612.1"/>
    </source>
</evidence>
<dbReference type="EMBL" id="CABVJC010000001">
    <property type="protein sequence ID" value="VVP73612.1"/>
    <property type="molecule type" value="Genomic_DNA"/>
</dbReference>
<dbReference type="OrthoDB" id="6898727at2"/>
<dbReference type="AlphaFoldDB" id="A0A5E7RGQ3"/>
<dbReference type="Proteomes" id="UP000326452">
    <property type="component" value="Unassembled WGS sequence"/>
</dbReference>
<dbReference type="RefSeq" id="WP_150691816.1">
    <property type="nucleotide sequence ID" value="NZ_CABVJC010000001.1"/>
</dbReference>
<organism evidence="1 2">
    <name type="scientific">Pseudomonas fluorescens</name>
    <dbReference type="NCBI Taxonomy" id="294"/>
    <lineage>
        <taxon>Bacteria</taxon>
        <taxon>Pseudomonadati</taxon>
        <taxon>Pseudomonadota</taxon>
        <taxon>Gammaproteobacteria</taxon>
        <taxon>Pseudomonadales</taxon>
        <taxon>Pseudomonadaceae</taxon>
        <taxon>Pseudomonas</taxon>
    </lineage>
</organism>
<name>A0A5E7RGQ3_PSEFL</name>
<protein>
    <submittedName>
        <fullName evidence="1">Uncharacterized protein</fullName>
    </submittedName>
</protein>
<gene>
    <name evidence="1" type="ORF">PS941_00064</name>
</gene>
<sequence>MNASIRSREHLSFTKRDPEGRLINWPRNNPGVAADWQKGIEFFEGEVFELATHDETEAFNAIQFAIAGMGARTTNLELGFIDRVARAAVLGLRVIRGGAARFEPKDFEEI</sequence>
<accession>A0A5E7RGQ3</accession>
<proteinExistence type="predicted"/>
<reference evidence="1 2" key="1">
    <citation type="submission" date="2019-09" db="EMBL/GenBank/DDBJ databases">
        <authorList>
            <person name="Chandra G."/>
            <person name="Truman W A."/>
        </authorList>
    </citation>
    <scope>NUCLEOTIDE SEQUENCE [LARGE SCALE GENOMIC DNA]</scope>
    <source>
        <strain evidence="1">PS941</strain>
    </source>
</reference>
<evidence type="ECO:0000313" key="2">
    <source>
        <dbReference type="Proteomes" id="UP000326452"/>
    </source>
</evidence>